<dbReference type="Gene3D" id="3.40.50.300">
    <property type="entry name" value="P-loop containing nucleotide triphosphate hydrolases"/>
    <property type="match status" value="1"/>
</dbReference>
<dbReference type="InterPro" id="IPR050678">
    <property type="entry name" value="DNA_Partitioning_ATPase"/>
</dbReference>
<organism evidence="2 3">
    <name type="scientific">Haliscomenobacter hydrossis (strain ATCC 27775 / DSM 1100 / LMG 10767 / O)</name>
    <dbReference type="NCBI Taxonomy" id="760192"/>
    <lineage>
        <taxon>Bacteria</taxon>
        <taxon>Pseudomonadati</taxon>
        <taxon>Bacteroidota</taxon>
        <taxon>Saprospiria</taxon>
        <taxon>Saprospirales</taxon>
        <taxon>Haliscomenobacteraceae</taxon>
        <taxon>Haliscomenobacter</taxon>
    </lineage>
</organism>
<dbReference type="RefSeq" id="WP_013768971.1">
    <property type="nucleotide sequence ID" value="NC_015511.1"/>
</dbReference>
<dbReference type="PANTHER" id="PTHR13696:SF96">
    <property type="entry name" value="COBQ_COBB_MIND_PARA NUCLEOTIDE BINDING DOMAIN-CONTAINING PROTEIN"/>
    <property type="match status" value="1"/>
</dbReference>
<proteinExistence type="predicted"/>
<dbReference type="PIRSF" id="PIRSF009320">
    <property type="entry name" value="Nuc_binding_HP_1000"/>
    <property type="match status" value="1"/>
</dbReference>
<dbReference type="SUPFAM" id="SSF52540">
    <property type="entry name" value="P-loop containing nucleoside triphosphate hydrolases"/>
    <property type="match status" value="1"/>
</dbReference>
<dbReference type="OrthoDB" id="69313at2"/>
<evidence type="ECO:0000313" key="3">
    <source>
        <dbReference type="Proteomes" id="UP000008461"/>
    </source>
</evidence>
<evidence type="ECO:0000313" key="2">
    <source>
        <dbReference type="EMBL" id="AEE54454.1"/>
    </source>
</evidence>
<accession>F4L7U6</accession>
<dbReference type="Proteomes" id="UP000008461">
    <property type="component" value="Plasmid pHALHY01"/>
</dbReference>
<feature type="domain" description="CobQ/CobB/MinD/ParA nucleotide binding" evidence="1">
    <location>
        <begin position="4"/>
        <end position="186"/>
    </location>
</feature>
<dbReference type="HOGENOM" id="CLU_037612_5_4_10"/>
<dbReference type="PANTHER" id="PTHR13696">
    <property type="entry name" value="P-LOOP CONTAINING NUCLEOSIDE TRIPHOSPHATE HYDROLASE"/>
    <property type="match status" value="1"/>
</dbReference>
<dbReference type="Pfam" id="PF01656">
    <property type="entry name" value="CbiA"/>
    <property type="match status" value="1"/>
</dbReference>
<keyword evidence="3" id="KW-1185">Reference proteome</keyword>
<dbReference type="InterPro" id="IPR002586">
    <property type="entry name" value="CobQ/CobB/MinD/ParA_Nub-bd_dom"/>
</dbReference>
<reference evidence="2 3" key="1">
    <citation type="journal article" date="2011" name="Stand. Genomic Sci.">
        <title>Complete genome sequence of Haliscomenobacter hydrossis type strain (O).</title>
        <authorList>
            <consortium name="US DOE Joint Genome Institute (JGI-PGF)"/>
            <person name="Daligault H."/>
            <person name="Lapidus A."/>
            <person name="Zeytun A."/>
            <person name="Nolan M."/>
            <person name="Lucas S."/>
            <person name="Del Rio T.G."/>
            <person name="Tice H."/>
            <person name="Cheng J.F."/>
            <person name="Tapia R."/>
            <person name="Han C."/>
            <person name="Goodwin L."/>
            <person name="Pitluck S."/>
            <person name="Liolios K."/>
            <person name="Pagani I."/>
            <person name="Ivanova N."/>
            <person name="Huntemann M."/>
            <person name="Mavromatis K."/>
            <person name="Mikhailova N."/>
            <person name="Pati A."/>
            <person name="Chen A."/>
            <person name="Palaniappan K."/>
            <person name="Land M."/>
            <person name="Hauser L."/>
            <person name="Brambilla E.M."/>
            <person name="Rohde M."/>
            <person name="Verbarg S."/>
            <person name="Goker M."/>
            <person name="Bristow J."/>
            <person name="Eisen J.A."/>
            <person name="Markowitz V."/>
            <person name="Hugenholtz P."/>
            <person name="Kyrpides N.C."/>
            <person name="Klenk H.P."/>
            <person name="Woyke T."/>
        </authorList>
    </citation>
    <scope>NUCLEOTIDE SEQUENCE [LARGE SCALE GENOMIC DNA]</scope>
    <source>
        <strain evidence="3">ATCC 27775 / DSM 1100 / LMG 10767 / O</strain>
        <plasmid evidence="3">Plasmid pHALHY01</plasmid>
    </source>
</reference>
<gene>
    <name evidence="2" type="ordered locus">Halhy_6638</name>
</gene>
<keyword evidence="2" id="KW-0614">Plasmid</keyword>
<protein>
    <submittedName>
        <fullName evidence="2">Cobyrinic acid ac-diamide synthase</fullName>
    </submittedName>
</protein>
<geneLocation type="plasmid" evidence="2 3">
    <name>pHALHY01</name>
</geneLocation>
<sequence>MIYTIGGIKGGSGKTTLAVTLTAMLANSGRKVLLVDADKQATATEFARWRTDTKGETGFTSVQLADRAVRDEVLKLKPSFDDIVIDAGGRDTASQRAALTVADLFIAPFAPKSFDIWTLELVTQLVDEMRMVNPDLKAYALLNRVDGNEKDLSEAREYIQESGILEVLQSPLHERKVFANAAASGLIVTEFKPKNEKAVAETTALFAEILSITEKEMAG</sequence>
<dbReference type="InterPro" id="IPR027417">
    <property type="entry name" value="P-loop_NTPase"/>
</dbReference>
<evidence type="ECO:0000259" key="1">
    <source>
        <dbReference type="Pfam" id="PF01656"/>
    </source>
</evidence>
<dbReference type="KEGG" id="hhy:Halhy_6638"/>
<dbReference type="EMBL" id="CP002692">
    <property type="protein sequence ID" value="AEE54454.1"/>
    <property type="molecule type" value="Genomic_DNA"/>
</dbReference>
<name>F4L7U6_HALH1</name>
<reference key="2">
    <citation type="submission" date="2011-04" db="EMBL/GenBank/DDBJ databases">
        <title>Complete sequence of plasmid 1 of Haliscomenobacter hydrossis DSM 1100.</title>
        <authorList>
            <consortium name="US DOE Joint Genome Institute (JGI-PGF)"/>
            <person name="Lucas S."/>
            <person name="Han J."/>
            <person name="Lapidus A."/>
            <person name="Bruce D."/>
            <person name="Goodwin L."/>
            <person name="Pitluck S."/>
            <person name="Peters L."/>
            <person name="Kyrpides N."/>
            <person name="Mavromatis K."/>
            <person name="Ivanova N."/>
            <person name="Ovchinnikova G."/>
            <person name="Pagani I."/>
            <person name="Daligault H."/>
            <person name="Detter J.C."/>
            <person name="Han C."/>
            <person name="Land M."/>
            <person name="Hauser L."/>
            <person name="Markowitz V."/>
            <person name="Cheng J.-F."/>
            <person name="Hugenholtz P."/>
            <person name="Woyke T."/>
            <person name="Wu D."/>
            <person name="Verbarg S."/>
            <person name="Frueling A."/>
            <person name="Brambilla E."/>
            <person name="Klenk H.-P."/>
            <person name="Eisen J.A."/>
        </authorList>
    </citation>
    <scope>NUCLEOTIDE SEQUENCE</scope>
    <source>
        <strain>DSM 1100</strain>
    </source>
</reference>
<dbReference type="CDD" id="cd02042">
    <property type="entry name" value="ParAB_family"/>
    <property type="match status" value="1"/>
</dbReference>
<dbReference type="AlphaFoldDB" id="F4L7U6"/>